<evidence type="ECO:0000259" key="3">
    <source>
        <dbReference type="PROSITE" id="PS51388"/>
    </source>
</evidence>
<dbReference type="InterPro" id="IPR003130">
    <property type="entry name" value="GED"/>
</dbReference>
<feature type="domain" description="GED" evidence="3">
    <location>
        <begin position="643"/>
        <end position="736"/>
    </location>
</feature>
<dbReference type="PROSITE" id="PS51388">
    <property type="entry name" value="GED"/>
    <property type="match status" value="1"/>
</dbReference>
<name>A0A9W8J1K0_9AGAR</name>
<dbReference type="GO" id="GO:0005874">
    <property type="term" value="C:microtubule"/>
    <property type="evidence" value="ECO:0007669"/>
    <property type="project" value="TreeGrafter"/>
</dbReference>
<comment type="caution">
    <text evidence="4">The sequence shown here is derived from an EMBL/GenBank/DDBJ whole genome shotgun (WGS) entry which is preliminary data.</text>
</comment>
<dbReference type="Pfam" id="PF01031">
    <property type="entry name" value="Dynamin_M"/>
    <property type="match status" value="2"/>
</dbReference>
<accession>A0A9W8J1K0</accession>
<evidence type="ECO:0000256" key="1">
    <source>
        <dbReference type="ARBA" id="ARBA00022741"/>
    </source>
</evidence>
<dbReference type="InterPro" id="IPR001401">
    <property type="entry name" value="Dynamin_GTPase"/>
</dbReference>
<keyword evidence="5" id="KW-1185">Reference proteome</keyword>
<keyword evidence="1" id="KW-0547">Nucleotide-binding</keyword>
<dbReference type="EMBL" id="JANBPK010001475">
    <property type="protein sequence ID" value="KAJ2922810.1"/>
    <property type="molecule type" value="Genomic_DNA"/>
</dbReference>
<keyword evidence="2" id="KW-0342">GTP-binding</keyword>
<dbReference type="InterPro" id="IPR000375">
    <property type="entry name" value="Dynamin_stalk"/>
</dbReference>
<dbReference type="SUPFAM" id="SSF52540">
    <property type="entry name" value="P-loop containing nucleoside triphosphate hydrolases"/>
    <property type="match status" value="1"/>
</dbReference>
<protein>
    <recommendedName>
        <fullName evidence="3">GED domain-containing protein</fullName>
    </recommendedName>
</protein>
<evidence type="ECO:0000256" key="2">
    <source>
        <dbReference type="ARBA" id="ARBA00023134"/>
    </source>
</evidence>
<dbReference type="PANTHER" id="PTHR11566">
    <property type="entry name" value="DYNAMIN"/>
    <property type="match status" value="1"/>
</dbReference>
<dbReference type="Gene3D" id="1.20.120.1240">
    <property type="entry name" value="Dynamin, middle domain"/>
    <property type="match status" value="2"/>
</dbReference>
<dbReference type="InterPro" id="IPR027417">
    <property type="entry name" value="P-loop_NTPase"/>
</dbReference>
<organism evidence="4 5">
    <name type="scientific">Candolleomyces eurysporus</name>
    <dbReference type="NCBI Taxonomy" id="2828524"/>
    <lineage>
        <taxon>Eukaryota</taxon>
        <taxon>Fungi</taxon>
        <taxon>Dikarya</taxon>
        <taxon>Basidiomycota</taxon>
        <taxon>Agaricomycotina</taxon>
        <taxon>Agaricomycetes</taxon>
        <taxon>Agaricomycetidae</taxon>
        <taxon>Agaricales</taxon>
        <taxon>Agaricineae</taxon>
        <taxon>Psathyrellaceae</taxon>
        <taxon>Candolleomyces</taxon>
    </lineage>
</organism>
<dbReference type="SMART" id="SM00053">
    <property type="entry name" value="DYNc"/>
    <property type="match status" value="1"/>
</dbReference>
<evidence type="ECO:0000313" key="5">
    <source>
        <dbReference type="Proteomes" id="UP001140091"/>
    </source>
</evidence>
<gene>
    <name evidence="4" type="ORF">H1R20_g14302</name>
</gene>
<dbReference type="PANTHER" id="PTHR11566:SF21">
    <property type="entry name" value="DYNAMIN RELATED PROTEIN 1, ISOFORM A"/>
    <property type="match status" value="1"/>
</dbReference>
<reference evidence="4" key="1">
    <citation type="submission" date="2022-06" db="EMBL/GenBank/DDBJ databases">
        <title>Genome Sequence of Candolleomyces eurysporus.</title>
        <authorList>
            <person name="Buettner E."/>
        </authorList>
    </citation>
    <scope>NUCLEOTIDE SEQUENCE</scope>
    <source>
        <strain evidence="4">VTCC 930004</strain>
    </source>
</reference>
<dbReference type="Gene3D" id="3.40.50.300">
    <property type="entry name" value="P-loop containing nucleotide triphosphate hydrolases"/>
    <property type="match status" value="1"/>
</dbReference>
<dbReference type="AlphaFoldDB" id="A0A9W8J1K0"/>
<dbReference type="GO" id="GO:0016020">
    <property type="term" value="C:membrane"/>
    <property type="evidence" value="ECO:0007669"/>
    <property type="project" value="TreeGrafter"/>
</dbReference>
<feature type="non-terminal residue" evidence="4">
    <location>
        <position position="736"/>
    </location>
</feature>
<dbReference type="GO" id="GO:0008017">
    <property type="term" value="F:microtubule binding"/>
    <property type="evidence" value="ECO:0007669"/>
    <property type="project" value="TreeGrafter"/>
</dbReference>
<dbReference type="GO" id="GO:0005525">
    <property type="term" value="F:GTP binding"/>
    <property type="evidence" value="ECO:0007669"/>
    <property type="project" value="InterPro"/>
</dbReference>
<sequence length="736" mass="83153">MEPAINIMADVRAYCQVAYKRFSDNVPRAVDHELVRGVERDILKTLCMKLGGSRPSNSKGQPLGQARNEPFGPIIYDKAEVEDRVRRAQRAILSPSKPRKQFLEGDIDDLSEKSELSFSRNVVSLSISGPEVADLSFCDLPGLIASVGTGNGASTDIGLVEGLIKSYITRPSCIILLTVACETDFENQGAYRLAKLHDPDGKRTIGVLTKPDRIPTGEEKGWIDFIRNEREPLENNWYCVKQPSSSDLKQNITWHDARQREEEYFAGTSPWSELDSIFHKYLRTRNLVDRLSSVLSDLIAKRLPEIQEELEKSILETQKNLAALPPPPSTDPFNDIAALIYSFNADLHRHVMGIPDRDGVLQTIRPGQQRFREAIRETAPKFVPVARNSSSSFTLPRVTFLDNEEEFVFPSEEVGFGLSDYDSVVESVPETVPDLSIYVDEVYARAHEARTRELPGFYPFVVQQTYIAGIVYKWRTPALAYLETVQGIMSTKTKQLVTLHFGKFGQGVLEQRVKAIIHSHLKDCFERAEDRIKWLLELEDIPFTLNHHYFSDYKEKFLAYYKSAREEVIRKDIAEHIQAFERQPLGSSSPYVVSAPRPPYSPAVEREPTGIAKVLKGLVEMGITGTKPGDVYKILPPDAMAPAINIMADVRAYFQVAYKRVADNIPLAVDQELVRGIERDILKILYGRLGINGPDGHRIAKELAMESPQIADKRQDLMNKLERLRIATQELLEIRI</sequence>
<dbReference type="InterPro" id="IPR020850">
    <property type="entry name" value="GED_dom"/>
</dbReference>
<dbReference type="InterPro" id="IPR045063">
    <property type="entry name" value="Dynamin_N"/>
</dbReference>
<evidence type="ECO:0000313" key="4">
    <source>
        <dbReference type="EMBL" id="KAJ2922810.1"/>
    </source>
</evidence>
<proteinExistence type="predicted"/>
<dbReference type="OrthoDB" id="5061070at2759"/>
<dbReference type="InterPro" id="IPR022812">
    <property type="entry name" value="Dynamin"/>
</dbReference>
<dbReference type="Proteomes" id="UP001140091">
    <property type="component" value="Unassembled WGS sequence"/>
</dbReference>
<dbReference type="PRINTS" id="PR00195">
    <property type="entry name" value="DYNAMIN"/>
</dbReference>
<dbReference type="GO" id="GO:0005737">
    <property type="term" value="C:cytoplasm"/>
    <property type="evidence" value="ECO:0007669"/>
    <property type="project" value="TreeGrafter"/>
</dbReference>
<dbReference type="Pfam" id="PF02212">
    <property type="entry name" value="GED"/>
    <property type="match status" value="1"/>
</dbReference>
<dbReference type="GO" id="GO:0003924">
    <property type="term" value="F:GTPase activity"/>
    <property type="evidence" value="ECO:0007669"/>
    <property type="project" value="InterPro"/>
</dbReference>
<dbReference type="Pfam" id="PF00350">
    <property type="entry name" value="Dynamin_N"/>
    <property type="match status" value="1"/>
</dbReference>